<dbReference type="Pfam" id="PF13205">
    <property type="entry name" value="Big_5"/>
    <property type="match status" value="1"/>
</dbReference>
<reference evidence="4" key="1">
    <citation type="submission" date="2005-08" db="EMBL/GenBank/DDBJ databases">
        <title>Complete sequence of Chlorobium chlorochromatii CaD3.</title>
        <authorList>
            <person name="Copeland A."/>
            <person name="Lucas S."/>
            <person name="Lapidus A."/>
            <person name="Barry K."/>
            <person name="Detter J.C."/>
            <person name="Glavina T."/>
            <person name="Hammon N."/>
            <person name="Israni S."/>
            <person name="Pitluck S."/>
            <person name="Bryant D."/>
            <person name="Schmutz J."/>
            <person name="Larimer F."/>
            <person name="Land M."/>
            <person name="Kyrpides N."/>
            <person name="Ivanova N."/>
            <person name="Richardson P."/>
        </authorList>
    </citation>
    <scope>NUCLEOTIDE SEQUENCE [LARGE SCALE GENOMIC DNA]</scope>
    <source>
        <strain evidence="4">CaD3</strain>
    </source>
</reference>
<dbReference type="eggNOG" id="COG2911">
    <property type="taxonomic scope" value="Bacteria"/>
</dbReference>
<dbReference type="InterPro" id="IPR032812">
    <property type="entry name" value="SbsA_Ig"/>
</dbReference>
<gene>
    <name evidence="4" type="ordered locus">Cag_1235</name>
</gene>
<dbReference type="HOGENOM" id="CLU_233510_0_0_10"/>
<dbReference type="Gene3D" id="2.60.40.2700">
    <property type="match status" value="13"/>
</dbReference>
<dbReference type="Gene3D" id="1.10.1330.10">
    <property type="entry name" value="Dockerin domain"/>
    <property type="match status" value="1"/>
</dbReference>
<dbReference type="InterPro" id="IPR036439">
    <property type="entry name" value="Dockerin_dom_sf"/>
</dbReference>
<dbReference type="GO" id="GO:0000272">
    <property type="term" value="P:polysaccharide catabolic process"/>
    <property type="evidence" value="ECO:0007669"/>
    <property type="project" value="InterPro"/>
</dbReference>
<keyword evidence="1" id="KW-0732">Signal</keyword>
<dbReference type="eggNOG" id="COG2931">
    <property type="taxonomic scope" value="Bacteria"/>
</dbReference>
<evidence type="ECO:0000259" key="3">
    <source>
        <dbReference type="Pfam" id="PF14252"/>
    </source>
</evidence>
<dbReference type="eggNOG" id="COG1785">
    <property type="taxonomic scope" value="Bacteria"/>
</dbReference>
<feature type="domain" description="SbsA Ig-like" evidence="2">
    <location>
        <begin position="1604"/>
        <end position="1714"/>
    </location>
</feature>
<accession>Q3AR79</accession>
<organism evidence="4">
    <name type="scientific">Chlorobium chlorochromatii (strain CaD3)</name>
    <dbReference type="NCBI Taxonomy" id="340177"/>
    <lineage>
        <taxon>Bacteria</taxon>
        <taxon>Pseudomonadati</taxon>
        <taxon>Chlorobiota</taxon>
        <taxon>Chlorobiia</taxon>
        <taxon>Chlorobiales</taxon>
        <taxon>Chlorobiaceae</taxon>
        <taxon>Chlorobium/Pelodictyon group</taxon>
        <taxon>Chlorobium</taxon>
    </lineage>
</organism>
<dbReference type="Gene3D" id="2.60.40.1220">
    <property type="match status" value="1"/>
</dbReference>
<feature type="domain" description="DUF4347" evidence="3">
    <location>
        <begin position="3"/>
        <end position="156"/>
    </location>
</feature>
<evidence type="ECO:0000259" key="2">
    <source>
        <dbReference type="Pfam" id="PF13205"/>
    </source>
</evidence>
<evidence type="ECO:0000256" key="1">
    <source>
        <dbReference type="ARBA" id="ARBA00022729"/>
    </source>
</evidence>
<dbReference type="Pfam" id="PF14252">
    <property type="entry name" value="DUF4347"/>
    <property type="match status" value="1"/>
</dbReference>
<dbReference type="KEGG" id="cch:Cag_1235"/>
<evidence type="ECO:0008006" key="5">
    <source>
        <dbReference type="Google" id="ProtNLM"/>
    </source>
</evidence>
<dbReference type="InterPro" id="IPR025592">
    <property type="entry name" value="DUF4347"/>
</dbReference>
<protein>
    <recommendedName>
        <fullName evidence="5">DUF4347 domain-containing protein</fullName>
    </recommendedName>
</protein>
<dbReference type="InterPro" id="IPR014755">
    <property type="entry name" value="Cu-Rt/internalin_Ig-like"/>
</dbReference>
<dbReference type="OrthoDB" id="9798386at2"/>
<dbReference type="STRING" id="340177.Cag_1235"/>
<proteinExistence type="predicted"/>
<sequence length="2024" mass="208685">MNIILADALIDDVALLLSSLPAATTCYLLHAQDDAVKVIQTAFQQPNTHLHFLGHGEEGAITLGGKTFTADDFIALAPTHSSSGAIHFWSCKTGAGTKGVAFVNSIAQAFNTVVSACSTLVGAAHKGGSWRLDVHSNERVAVACPFGKAAAYQHTLDASSLLRVNAVALDNGLKVEIWIAPNTAFSTASLRLSFDPSIIAPVWVNGKVVSTSGLTGWTWLSSPIGDTVLKMNGYTLTEVNRTTEVLLQSISFTFAADVQNCSISLGGTYLENEVTGKIALGTLPTLTYIAPALPVWDTFAPPEALSYTAGTTAALDFAVQATDANGDTITYKAVVGQMVESLFTPTTSLSTITLTSSNGHLTGSVVLPRTFSAGVYLFRLYADDKTTDANLGSVLDVPFSLLAAPNALPTGTVTISGTPTQNQTLTAANTLADLDGIGTIAYQWNADGTAITGAIGNSLMLTEAHVGKKITVTATYTDNRGTLESVVSTATSAVVNINDAPTGSVSISGTPTQGQTLTAANTLADLDGLGTIAYQWNADGTVITGAIGNSFTLTETHVGKKITVTATYTDGHGTTESVVSAATVAVANVNDVPTGTVTISGSATQNQMLIAANTLADLDGLGTIAYQWNADGTAITGAIGNSFTLTETHVGKKITVTATYTDNRGTLESVVSTATSDVVNINDAPTGSIYITGAATKGQILTVNTGTLSDADGLNGEFTYQWQANEIDITGATSSSYTLTNDDVGKNIRVVASYTDNHGTKESVVSTATVAVANVNDVPTGAVTISGTPTQNQTLTAANTLADLDGLGTIAYQWNADGTTITGAISNSLVLGETHVGKKITVTATYTDGHSTTESVVSAQTTSVANVNDAPTGTVTISGTPTQNQTLTAANTLADLDGIGTIAYQWNADGTAITGVIGENLTLTEALVGKKITVTATYTDGHGTTESVVSTATVAVANVNDAPTGTVTINGTPTQEQTLTAANTLADLDGLGTIAYQWNADGTAITGAIGNSFTLTEAHVSKKITVTAIYTDGHGTTESVVSAATTAVANVNDTPTGTVTITDSATQNQTLTAANTLADLDGLGTIDYQWNADGTAITGAIGNSLMLTETHVGKKITVTATYTDGHGTTESVVSAQTTSVANVNDAPTGTVTITGSATQGQTLTASNTLEDLDGMGSVAYQWQADGMAINGATGNSFTLTEAHVSKKITVTAIYTDGHGTTENVVSAATSAVVNINDTPTGTVTITGSATQNQTLTAANTLADLDGIGTIAYQWNANGVAITGAVGDNLTLTEAQVGKKITVVASYIDGHSTTENVVSAQTTSVANVNDTPTGTVTITGSATQGQTLTASNTLEDLDGMGSVAYQWNADGTAITGAIGNSLMLTETHVGKQITVTATYTDGHGTTENVVSAQTASVANVNDAPTGTVTISGTPTQGQTLTAANTLADADGLGTIAYQWNADGTAITGAIGNSLVLGETHVGKKITVTATYTDGHGTTESVVSAQTTSVANVNDTPTGTVTITGSATQGQTLTASNTLEDLDGMGSVAYQWNADGTAITGAIGNSLVLSETHVGKKITVVASYIDGHSTTESVVSAATDIISLDDTTPPYLISTTPINNSIGISTNSNITLTFSEAINKGNGTIALYLNSPTKTLVENYNVADNVNLSIEGNKLTINPTADLEQGKNYLLAIENGAITDSANNLFEITDVYNFTTETLPIERYSLSGNISFWKDKATPLQDVSIVATSAMQTPDLLEFRNIQLHSDGSRTVELWTTSPSNTLHAIQVELELQEGSTATWQNSTSIPSNWTTVTHVNNNGHFVLGSMGIEPIAMEAPTVKLGELTLSAPIDQERFEIAIVNGLTNEQAITPFALTSSEIISNKQGHYSFTHLMESLYYLEANKAADALADAVTIEDARAALMIAVGLNPNSDGTPLLPYQYLAADVNRDGKIRASDALTILKMAIGVDSVPEHAWIFASESIESAEMGRSAVDWSHTVPTVLLNQESNTIDFIGIVKGDVDGSALT</sequence>
<dbReference type="EMBL" id="CP000108">
    <property type="protein sequence ID" value="ABB28496.1"/>
    <property type="molecule type" value="Genomic_DNA"/>
</dbReference>
<evidence type="ECO:0000313" key="4">
    <source>
        <dbReference type="EMBL" id="ABB28496.1"/>
    </source>
</evidence>
<name>Q3AR79_CHLCH</name>